<evidence type="ECO:0000256" key="1">
    <source>
        <dbReference type="ARBA" id="ARBA00023015"/>
    </source>
</evidence>
<dbReference type="OrthoDB" id="2666928at2"/>
<dbReference type="RefSeq" id="WP_100210714.1">
    <property type="nucleotide sequence ID" value="NZ_CP138495.1"/>
</dbReference>
<dbReference type="GeneID" id="47722216"/>
<evidence type="ECO:0000256" key="2">
    <source>
        <dbReference type="ARBA" id="ARBA00023125"/>
    </source>
</evidence>
<feature type="domain" description="HTH araC/xylS-type" evidence="4">
    <location>
        <begin position="141"/>
        <end position="239"/>
    </location>
</feature>
<protein>
    <recommendedName>
        <fullName evidence="4">HTH araC/xylS-type domain-containing protein</fullName>
    </recommendedName>
</protein>
<evidence type="ECO:0000313" key="6">
    <source>
        <dbReference type="Proteomes" id="UP000231564"/>
    </source>
</evidence>
<dbReference type="InterPro" id="IPR009057">
    <property type="entry name" value="Homeodomain-like_sf"/>
</dbReference>
<dbReference type="STRING" id="1349785.GCA_000509405_00670"/>
<dbReference type="PANTHER" id="PTHR43280:SF32">
    <property type="entry name" value="TRANSCRIPTIONAL REGULATORY PROTEIN"/>
    <property type="match status" value="1"/>
</dbReference>
<dbReference type="EMBL" id="LT634361">
    <property type="protein sequence ID" value="SFZ80508.1"/>
    <property type="molecule type" value="Genomic_DNA"/>
</dbReference>
<name>A0A2H1E6W9_9FLAO</name>
<dbReference type="PANTHER" id="PTHR43280">
    <property type="entry name" value="ARAC-FAMILY TRANSCRIPTIONAL REGULATOR"/>
    <property type="match status" value="1"/>
</dbReference>
<dbReference type="GO" id="GO:0003700">
    <property type="term" value="F:DNA-binding transcription factor activity"/>
    <property type="evidence" value="ECO:0007669"/>
    <property type="project" value="InterPro"/>
</dbReference>
<dbReference type="InterPro" id="IPR018060">
    <property type="entry name" value="HTH_AraC"/>
</dbReference>
<evidence type="ECO:0000313" key="5">
    <source>
        <dbReference type="EMBL" id="SFZ80508.1"/>
    </source>
</evidence>
<reference evidence="5 6" key="1">
    <citation type="submission" date="2016-11" db="EMBL/GenBank/DDBJ databases">
        <authorList>
            <person name="Jaros S."/>
            <person name="Januszkiewicz K."/>
            <person name="Wedrychowicz H."/>
        </authorList>
    </citation>
    <scope>NUCLEOTIDE SEQUENCE [LARGE SCALE GENOMIC DNA]</scope>
    <source>
        <strain evidence="5">NCIMB 2154T</strain>
    </source>
</reference>
<dbReference type="PROSITE" id="PS01124">
    <property type="entry name" value="HTH_ARAC_FAMILY_2"/>
    <property type="match status" value="1"/>
</dbReference>
<dbReference type="SMART" id="SM00342">
    <property type="entry name" value="HTH_ARAC"/>
    <property type="match status" value="1"/>
</dbReference>
<keyword evidence="2" id="KW-0238">DNA-binding</keyword>
<dbReference type="Pfam" id="PF12833">
    <property type="entry name" value="HTH_18"/>
    <property type="match status" value="1"/>
</dbReference>
<dbReference type="SUPFAM" id="SSF46689">
    <property type="entry name" value="Homeodomain-like"/>
    <property type="match status" value="1"/>
</dbReference>
<dbReference type="Proteomes" id="UP000231564">
    <property type="component" value="Chromosome MARIT"/>
</dbReference>
<dbReference type="Gene3D" id="1.10.10.60">
    <property type="entry name" value="Homeodomain-like"/>
    <property type="match status" value="1"/>
</dbReference>
<accession>A0A2H1E6W9</accession>
<organism evidence="5 6">
    <name type="scientific">Tenacibaculum maritimum NCIMB 2154</name>
    <dbReference type="NCBI Taxonomy" id="1349785"/>
    <lineage>
        <taxon>Bacteria</taxon>
        <taxon>Pseudomonadati</taxon>
        <taxon>Bacteroidota</taxon>
        <taxon>Flavobacteriia</taxon>
        <taxon>Flavobacteriales</taxon>
        <taxon>Flavobacteriaceae</taxon>
        <taxon>Tenacibaculum</taxon>
    </lineage>
</organism>
<keyword evidence="3" id="KW-0804">Transcription</keyword>
<keyword evidence="6" id="KW-1185">Reference proteome</keyword>
<dbReference type="GO" id="GO:0043565">
    <property type="term" value="F:sequence-specific DNA binding"/>
    <property type="evidence" value="ECO:0007669"/>
    <property type="project" value="InterPro"/>
</dbReference>
<keyword evidence="1" id="KW-0805">Transcription regulation</keyword>
<gene>
    <name evidence="5" type="ORF">MARIT_0627</name>
</gene>
<sequence length="244" mass="28446">MIYNIKNNDTLTPNGKSVCILLNGNITIEKSEKNQTIPSNSYFFFDTPFYILAASPYLEAFVIELTDDFLKTFPDIDKVAKKTTTYFKFQSINNVENKKHLINAIEKAKENKRLIESYMHILWSELFNDFALHNEKPTITERFSALIDQNVGKNYCAGDYAEMLQIPLKKLIKEVKKSEQKTPCNFITEKVIEKAKHKLLHTADTSQMIAYQLGFKDPYYFIKYFKKSVELTPTQYRNAFLKKV</sequence>
<dbReference type="AlphaFoldDB" id="A0A2H1E6W9"/>
<proteinExistence type="predicted"/>
<evidence type="ECO:0000256" key="3">
    <source>
        <dbReference type="ARBA" id="ARBA00023163"/>
    </source>
</evidence>
<evidence type="ECO:0000259" key="4">
    <source>
        <dbReference type="PROSITE" id="PS01124"/>
    </source>
</evidence>
<dbReference type="KEGG" id="tmar:MARIT_0627"/>